<feature type="compositionally biased region" description="Gly residues" evidence="1">
    <location>
        <begin position="120"/>
        <end position="136"/>
    </location>
</feature>
<proteinExistence type="predicted"/>
<organism evidence="2 3">
    <name type="scientific">Portunus trituberculatus</name>
    <name type="common">Swimming crab</name>
    <name type="synonym">Neptunus trituberculatus</name>
    <dbReference type="NCBI Taxonomy" id="210409"/>
    <lineage>
        <taxon>Eukaryota</taxon>
        <taxon>Metazoa</taxon>
        <taxon>Ecdysozoa</taxon>
        <taxon>Arthropoda</taxon>
        <taxon>Crustacea</taxon>
        <taxon>Multicrustacea</taxon>
        <taxon>Malacostraca</taxon>
        <taxon>Eumalacostraca</taxon>
        <taxon>Eucarida</taxon>
        <taxon>Decapoda</taxon>
        <taxon>Pleocyemata</taxon>
        <taxon>Brachyura</taxon>
        <taxon>Eubrachyura</taxon>
        <taxon>Portunoidea</taxon>
        <taxon>Portunidae</taxon>
        <taxon>Portuninae</taxon>
        <taxon>Portunus</taxon>
    </lineage>
</organism>
<feature type="compositionally biased region" description="Polar residues" evidence="1">
    <location>
        <begin position="219"/>
        <end position="231"/>
    </location>
</feature>
<evidence type="ECO:0000313" key="3">
    <source>
        <dbReference type="Proteomes" id="UP000324222"/>
    </source>
</evidence>
<feature type="compositionally biased region" description="Basic residues" evidence="1">
    <location>
        <begin position="598"/>
        <end position="612"/>
    </location>
</feature>
<feature type="region of interest" description="Disordered" evidence="1">
    <location>
        <begin position="55"/>
        <end position="654"/>
    </location>
</feature>
<sequence>MAGHDEAADLWLAANFLTGRLYQNDSLPFATANLGGGTLQVTIPLPGQPEHIKRTINQKRKGGGVNQSGVRSKEHGGGVAGSSAHLGGKQDAPGVDLAATSKNTHRWKTSDKATSDNRSSGGGESGGGGGGGGRAGGTRTQGRGRGGIRRGFAVYKGNQSQSEHVQKRGRVDASTGHRDTSDSAQTPRRESRRRHSWKGFRGPFLKPRNRGVNPRKRVNNSVVIVPQNASDRSGAGGKKLRKPNSEPNRTFRAQHTGWESNSRRKITGTGRNTEENKARRMNDNVRRRRDRKTHRNQEEKSKDNNVPGSRRGTRRKDNKTEENEVGEQTEKKHRHGHGEGRTPVAENAKSSIGNAKGTRTKLSRKRDNLNTETQGTKSTTDSTLHHTSNTDKRVTSGASYGRRVDLMASRSHRLRPPRRRKHPRRHRQRNQKKPTRRKRINSNNGTQSEYRNEESNVSGQQKQSSPASRSPLLPAERRQVGTLERASSDQEHHQNRSHVALIQTTHSAEAQTHGHRSVLHEGQRKVNVTRRRNFRTQDKASKSITTNSQTTRQEKTDVSKSSLSGVTDSFATDKTANESLANGSGQIDKRGEEVGGGGKRRTVTSHRERKTNKKEMKNSHNTTLQGRRNTEEVNTSTIENYSRRRGRRRKFSNERRRKAWILRRKRLEQERRLLHNKENTPHFISVLGASLSDNPHEANKTLSVEESRRADREEAERLSVGEVIDAPLPQQQRHTDKSAHRCLSSTRKQKPSSIDVKTG</sequence>
<reference evidence="2 3" key="1">
    <citation type="submission" date="2019-05" db="EMBL/GenBank/DDBJ databases">
        <title>Another draft genome of Portunus trituberculatus and its Hox gene families provides insights of decapod evolution.</title>
        <authorList>
            <person name="Jeong J.-H."/>
            <person name="Song I."/>
            <person name="Kim S."/>
            <person name="Choi T."/>
            <person name="Kim D."/>
            <person name="Ryu S."/>
            <person name="Kim W."/>
        </authorList>
    </citation>
    <scope>NUCLEOTIDE SEQUENCE [LARGE SCALE GENOMIC DNA]</scope>
    <source>
        <tissue evidence="2">Muscle</tissue>
    </source>
</reference>
<evidence type="ECO:0000256" key="1">
    <source>
        <dbReference type="SAM" id="MobiDB-lite"/>
    </source>
</evidence>
<feature type="compositionally biased region" description="Polar residues" evidence="1">
    <location>
        <begin position="245"/>
        <end position="260"/>
    </location>
</feature>
<name>A0A5B7FQN7_PORTR</name>
<feature type="compositionally biased region" description="Low complexity" evidence="1">
    <location>
        <begin position="464"/>
        <end position="474"/>
    </location>
</feature>
<feature type="region of interest" description="Disordered" evidence="1">
    <location>
        <begin position="689"/>
        <end position="759"/>
    </location>
</feature>
<feature type="compositionally biased region" description="Basic and acidic residues" evidence="1">
    <location>
        <begin position="694"/>
        <end position="719"/>
    </location>
</feature>
<feature type="compositionally biased region" description="Basic residues" evidence="1">
    <location>
        <begin position="643"/>
        <end position="654"/>
    </location>
</feature>
<feature type="compositionally biased region" description="Polar residues" evidence="1">
    <location>
        <begin position="542"/>
        <end position="551"/>
    </location>
</feature>
<feature type="compositionally biased region" description="Basic residues" evidence="1">
    <location>
        <begin position="410"/>
        <end position="440"/>
    </location>
</feature>
<feature type="compositionally biased region" description="Polar residues" evidence="1">
    <location>
        <begin position="370"/>
        <end position="387"/>
    </location>
</feature>
<feature type="compositionally biased region" description="Basic residues" evidence="1">
    <location>
        <begin position="207"/>
        <end position="218"/>
    </location>
</feature>
<comment type="caution">
    <text evidence="2">The sequence shown here is derived from an EMBL/GenBank/DDBJ whole genome shotgun (WGS) entry which is preliminary data.</text>
</comment>
<dbReference type="AlphaFoldDB" id="A0A5B7FQN7"/>
<protein>
    <submittedName>
        <fullName evidence="2">Uncharacterized protein</fullName>
    </submittedName>
</protein>
<feature type="compositionally biased region" description="Basic and acidic residues" evidence="1">
    <location>
        <begin position="164"/>
        <end position="181"/>
    </location>
</feature>
<feature type="compositionally biased region" description="Polar residues" evidence="1">
    <location>
        <begin position="559"/>
        <end position="585"/>
    </location>
</feature>
<dbReference type="Proteomes" id="UP000324222">
    <property type="component" value="Unassembled WGS sequence"/>
</dbReference>
<gene>
    <name evidence="2" type="ORF">E2C01_040989</name>
</gene>
<feature type="compositionally biased region" description="Polar residues" evidence="1">
    <location>
        <begin position="441"/>
        <end position="463"/>
    </location>
</feature>
<feature type="compositionally biased region" description="Basic and acidic residues" evidence="1">
    <location>
        <begin position="272"/>
        <end position="285"/>
    </location>
</feature>
<feature type="compositionally biased region" description="Polar residues" evidence="1">
    <location>
        <begin position="619"/>
        <end position="640"/>
    </location>
</feature>
<accession>A0A5B7FQN7</accession>
<keyword evidence="3" id="KW-1185">Reference proteome</keyword>
<evidence type="ECO:0000313" key="2">
    <source>
        <dbReference type="EMBL" id="MPC47248.1"/>
    </source>
</evidence>
<dbReference type="EMBL" id="VSRR010007635">
    <property type="protein sequence ID" value="MPC47248.1"/>
    <property type="molecule type" value="Genomic_DNA"/>
</dbReference>